<evidence type="ECO:0000259" key="6">
    <source>
        <dbReference type="PROSITE" id="PS50801"/>
    </source>
</evidence>
<feature type="domain" description="STAS" evidence="6">
    <location>
        <begin position="508"/>
        <end position="608"/>
    </location>
</feature>
<dbReference type="KEGG" id="soy:115888758"/>
<name>A0A6J2YME4_SITOR</name>
<reference evidence="8" key="1">
    <citation type="submission" date="2025-08" db="UniProtKB">
        <authorList>
            <consortium name="RefSeq"/>
        </authorList>
    </citation>
    <scope>IDENTIFICATION</scope>
    <source>
        <tissue evidence="8">Gonads</tissue>
    </source>
</reference>
<dbReference type="PANTHER" id="PTHR11814">
    <property type="entry name" value="SULFATE TRANSPORTER"/>
    <property type="match status" value="1"/>
</dbReference>
<evidence type="ECO:0000256" key="4">
    <source>
        <dbReference type="ARBA" id="ARBA00023136"/>
    </source>
</evidence>
<feature type="transmembrane region" description="Helical" evidence="5">
    <location>
        <begin position="145"/>
        <end position="166"/>
    </location>
</feature>
<evidence type="ECO:0000313" key="7">
    <source>
        <dbReference type="Proteomes" id="UP000504635"/>
    </source>
</evidence>
<dbReference type="InterPro" id="IPR002645">
    <property type="entry name" value="STAS_dom"/>
</dbReference>
<dbReference type="SUPFAM" id="SSF52091">
    <property type="entry name" value="SpoIIaa-like"/>
    <property type="match status" value="1"/>
</dbReference>
<proteinExistence type="predicted"/>
<sequence>MDEIVVINSSTQNSLNPSIASSSRPFNLRTNQTTNAGTSLCLSNSVSMDIVKRKLPVIQWLPKYDFSLFLQDALAGFTVSLTEIPQGIAYALVAGLASQYGLYSGIMGGIVYFVFGTCKDINMGPTAIMALFIQNSVSTMGADGAALITFLTGCLIFSAGVLHLGFVVEFFSYPIITGFTTAAALSIGSSQLKSLLGIKGSANEFLEAWKSVILHIGETRKWDAILGFCSIVFLFIFRYIRVYGSLKYKPEWTTRRNVLARFIIYLSLGSNALVVIGGTSIAYVAEKNYNSTPFVLTGEVKSGFPSLSWPPFSTTFNGTYFGFTDMLSEYGSLIAFCPLVAFLEHVAIVKAFSKGKIIDASQELMALGLGNIAGSFIHSMPVTGSFTRTAVNNASGVRTTTGGLITSLLLLVCLAFITGVFQYIPKATLASVVIVSMYYLCEFHAIGVMWKTKRLDLIPYAITLFCCLFISLEYGILIGIGTSLVFILYDSARPKLHIEQTVVQDRVVYVVRPKVGLYFTSAEFLRDTILTECDEEKSIVVIDGEFVRNSDSTAARNFLDLLDDLKVRNQDAVFWNFKDGVRNICTGNSEQMGRHFKNGDLSDAIKEL</sequence>
<dbReference type="Pfam" id="PF00916">
    <property type="entry name" value="Sulfate_transp"/>
    <property type="match status" value="1"/>
</dbReference>
<keyword evidence="3 5" id="KW-1133">Transmembrane helix</keyword>
<organism evidence="7 8">
    <name type="scientific">Sitophilus oryzae</name>
    <name type="common">Rice weevil</name>
    <name type="synonym">Curculio oryzae</name>
    <dbReference type="NCBI Taxonomy" id="7048"/>
    <lineage>
        <taxon>Eukaryota</taxon>
        <taxon>Metazoa</taxon>
        <taxon>Ecdysozoa</taxon>
        <taxon>Arthropoda</taxon>
        <taxon>Hexapoda</taxon>
        <taxon>Insecta</taxon>
        <taxon>Pterygota</taxon>
        <taxon>Neoptera</taxon>
        <taxon>Endopterygota</taxon>
        <taxon>Coleoptera</taxon>
        <taxon>Polyphaga</taxon>
        <taxon>Cucujiformia</taxon>
        <taxon>Curculionidae</taxon>
        <taxon>Dryophthorinae</taxon>
        <taxon>Sitophilus</taxon>
    </lineage>
</organism>
<dbReference type="InterPro" id="IPR001902">
    <property type="entry name" value="SLC26A/SulP_fam"/>
</dbReference>
<feature type="transmembrane region" description="Helical" evidence="5">
    <location>
        <begin position="462"/>
        <end position="489"/>
    </location>
</feature>
<dbReference type="PROSITE" id="PS50801">
    <property type="entry name" value="STAS"/>
    <property type="match status" value="1"/>
</dbReference>
<gene>
    <name evidence="8" type="primary">LOC115888758</name>
</gene>
<dbReference type="RefSeq" id="XP_030764456.1">
    <property type="nucleotide sequence ID" value="XM_030908596.1"/>
</dbReference>
<feature type="transmembrane region" description="Helical" evidence="5">
    <location>
        <begin position="262"/>
        <end position="285"/>
    </location>
</feature>
<dbReference type="OrthoDB" id="288203at2759"/>
<dbReference type="FunCoup" id="A0A6J2YME4">
    <property type="interactions" value="48"/>
</dbReference>
<evidence type="ECO:0000256" key="1">
    <source>
        <dbReference type="ARBA" id="ARBA00004141"/>
    </source>
</evidence>
<comment type="subcellular location">
    <subcellularLocation>
        <location evidence="1">Membrane</location>
        <topology evidence="1">Multi-pass membrane protein</topology>
    </subcellularLocation>
</comment>
<keyword evidence="7" id="KW-1185">Reference proteome</keyword>
<protein>
    <submittedName>
        <fullName evidence="8">Sodium-independent sulfate anion transporter-like isoform X1</fullName>
    </submittedName>
</protein>
<dbReference type="GO" id="GO:0055085">
    <property type="term" value="P:transmembrane transport"/>
    <property type="evidence" value="ECO:0007669"/>
    <property type="project" value="InterPro"/>
</dbReference>
<evidence type="ECO:0000256" key="3">
    <source>
        <dbReference type="ARBA" id="ARBA00022989"/>
    </source>
</evidence>
<dbReference type="CDD" id="cd07042">
    <property type="entry name" value="STAS_SulP_like_sulfate_transporter"/>
    <property type="match status" value="1"/>
</dbReference>
<dbReference type="GeneID" id="115888758"/>
<dbReference type="InterPro" id="IPR011547">
    <property type="entry name" value="SLC26A/SulP_dom"/>
</dbReference>
<dbReference type="Proteomes" id="UP000504635">
    <property type="component" value="Unplaced"/>
</dbReference>
<dbReference type="InParanoid" id="A0A6J2YME4"/>
<accession>A0A6J2YME4</accession>
<keyword evidence="2 5" id="KW-0812">Transmembrane</keyword>
<keyword evidence="4 5" id="KW-0472">Membrane</keyword>
<dbReference type="AlphaFoldDB" id="A0A6J2YME4"/>
<feature type="transmembrane region" description="Helical" evidence="5">
    <location>
        <begin position="402"/>
        <end position="421"/>
    </location>
</feature>
<feature type="transmembrane region" description="Helical" evidence="5">
    <location>
        <begin position="224"/>
        <end position="241"/>
    </location>
</feature>
<feature type="transmembrane region" description="Helical" evidence="5">
    <location>
        <begin position="330"/>
        <end position="352"/>
    </location>
</feature>
<dbReference type="Gene3D" id="3.30.750.24">
    <property type="entry name" value="STAS domain"/>
    <property type="match status" value="1"/>
</dbReference>
<feature type="transmembrane region" description="Helical" evidence="5">
    <location>
        <begin position="428"/>
        <end position="450"/>
    </location>
</feature>
<dbReference type="GO" id="GO:0016020">
    <property type="term" value="C:membrane"/>
    <property type="evidence" value="ECO:0007669"/>
    <property type="project" value="UniProtKB-SubCell"/>
</dbReference>
<evidence type="ECO:0000256" key="2">
    <source>
        <dbReference type="ARBA" id="ARBA00022692"/>
    </source>
</evidence>
<evidence type="ECO:0000256" key="5">
    <source>
        <dbReference type="SAM" id="Phobius"/>
    </source>
</evidence>
<evidence type="ECO:0000313" key="8">
    <source>
        <dbReference type="RefSeq" id="XP_030764456.1"/>
    </source>
</evidence>
<dbReference type="InterPro" id="IPR036513">
    <property type="entry name" value="STAS_dom_sf"/>
</dbReference>
<feature type="transmembrane region" description="Helical" evidence="5">
    <location>
        <begin position="88"/>
        <end position="115"/>
    </location>
</feature>
<dbReference type="Pfam" id="PF01740">
    <property type="entry name" value="STAS"/>
    <property type="match status" value="1"/>
</dbReference>